<dbReference type="Pfam" id="PF04059">
    <property type="entry name" value="RRM_2"/>
    <property type="match status" value="1"/>
</dbReference>
<sequence length="391" mass="45553">MPLSHIVNQSYFFLNSDRLSSNVHSNNNENILIKSGSNLGSKNQKPSSKFHHDPEIPIPKPSSLFKLDTVASDKVLTKETMKSCKISRVVLISCSDIQLLKETVFNCTESNDFIIREYVIGGKKVLFVGWYNISNVEPQINIIRKIAFKHRLTDIKFDCIETDKMYQIVTSFSNFKILDNVFDTVFIHVVPNDKLNFSLQELNRLILTNFSNYGKIHNFKQIDDLPMCFRARFSNIRNAFIVSKIKIVQIFKIKIFTFHSIIELADYLKTIKVNNFNETTLKSTSVAEMTKYSWLVNRHLDLNQHETKINFQKSNDNEIDTTKITLNLDKRVTIMIKNIPNKMTHKNLEDFVDYSSYGTYEFLCKYSVALNEFKLKKIYTNLSNFKNRLKN</sequence>
<dbReference type="Proteomes" id="UP001378960">
    <property type="component" value="Unassembled WGS sequence"/>
</dbReference>
<evidence type="ECO:0000313" key="4">
    <source>
        <dbReference type="Proteomes" id="UP001378960"/>
    </source>
</evidence>
<feature type="compositionally biased region" description="Polar residues" evidence="1">
    <location>
        <begin position="34"/>
        <end position="47"/>
    </location>
</feature>
<evidence type="ECO:0000313" key="3">
    <source>
        <dbReference type="EMBL" id="GMM45283.1"/>
    </source>
</evidence>
<dbReference type="AlphaFoldDB" id="A0AAV5R2W1"/>
<gene>
    <name evidence="3" type="ORF">DAPK24_018580</name>
</gene>
<evidence type="ECO:0000259" key="2">
    <source>
        <dbReference type="Pfam" id="PF04059"/>
    </source>
</evidence>
<dbReference type="InterPro" id="IPR007201">
    <property type="entry name" value="Mei2-like_Rrm_C"/>
</dbReference>
<protein>
    <recommendedName>
        <fullName evidence="2">Mei2-like C-terminal RNA recognition motif domain-containing protein</fullName>
    </recommendedName>
</protein>
<accession>A0AAV5R2W1</accession>
<comment type="caution">
    <text evidence="3">The sequence shown here is derived from an EMBL/GenBank/DDBJ whole genome shotgun (WGS) entry which is preliminary data.</text>
</comment>
<dbReference type="EMBL" id="BTGB01000002">
    <property type="protein sequence ID" value="GMM45283.1"/>
    <property type="molecule type" value="Genomic_DNA"/>
</dbReference>
<name>A0AAV5R2W1_PICKL</name>
<feature type="region of interest" description="Disordered" evidence="1">
    <location>
        <begin position="34"/>
        <end position="53"/>
    </location>
</feature>
<keyword evidence="4" id="KW-1185">Reference proteome</keyword>
<organism evidence="3 4">
    <name type="scientific">Pichia kluyveri</name>
    <name type="common">Yeast</name>
    <dbReference type="NCBI Taxonomy" id="36015"/>
    <lineage>
        <taxon>Eukaryota</taxon>
        <taxon>Fungi</taxon>
        <taxon>Dikarya</taxon>
        <taxon>Ascomycota</taxon>
        <taxon>Saccharomycotina</taxon>
        <taxon>Pichiomycetes</taxon>
        <taxon>Pichiales</taxon>
        <taxon>Pichiaceae</taxon>
        <taxon>Pichia</taxon>
    </lineage>
</organism>
<evidence type="ECO:0000256" key="1">
    <source>
        <dbReference type="SAM" id="MobiDB-lite"/>
    </source>
</evidence>
<reference evidence="3 4" key="1">
    <citation type="journal article" date="2023" name="Elife">
        <title>Identification of key yeast species and microbe-microbe interactions impacting larval growth of Drosophila in the wild.</title>
        <authorList>
            <person name="Mure A."/>
            <person name="Sugiura Y."/>
            <person name="Maeda R."/>
            <person name="Honda K."/>
            <person name="Sakurai N."/>
            <person name="Takahashi Y."/>
            <person name="Watada M."/>
            <person name="Katoh T."/>
            <person name="Gotoh A."/>
            <person name="Gotoh Y."/>
            <person name="Taniguchi I."/>
            <person name="Nakamura K."/>
            <person name="Hayashi T."/>
            <person name="Katayama T."/>
            <person name="Uemura T."/>
            <person name="Hattori Y."/>
        </authorList>
    </citation>
    <scope>NUCLEOTIDE SEQUENCE [LARGE SCALE GENOMIC DNA]</scope>
    <source>
        <strain evidence="3 4">PK-24</strain>
    </source>
</reference>
<proteinExistence type="predicted"/>
<feature type="domain" description="Mei2-like C-terminal RNA recognition motif" evidence="2">
    <location>
        <begin position="331"/>
        <end position="374"/>
    </location>
</feature>